<keyword evidence="1" id="KW-0812">Transmembrane</keyword>
<dbReference type="SUPFAM" id="SSF54523">
    <property type="entry name" value="Pili subunits"/>
    <property type="match status" value="1"/>
</dbReference>
<comment type="caution">
    <text evidence="2">The sequence shown here is derived from an EMBL/GenBank/DDBJ whole genome shotgun (WGS) entry which is preliminary data.</text>
</comment>
<sequence length="132" mass="14583">MDDSRLKGVTLIEILIVATIIAFLAMIALIFTGRTQIFKGRDARRKGDIKKIQVALEEFNSDANCYPAASVVTCGGNGLSPYMEKITCDPLTRTSYLYEPESSSCPRWYTITAQLENEDEPFVAGSPNVPNQ</sequence>
<proteinExistence type="predicted"/>
<gene>
    <name evidence="2" type="ORF">A2975_00550</name>
</gene>
<evidence type="ECO:0008006" key="4">
    <source>
        <dbReference type="Google" id="ProtNLM"/>
    </source>
</evidence>
<dbReference type="STRING" id="1802525.A2975_00550"/>
<feature type="transmembrane region" description="Helical" evidence="1">
    <location>
        <begin position="12"/>
        <end position="31"/>
    </location>
</feature>
<dbReference type="InterPro" id="IPR012902">
    <property type="entry name" value="N_methyl_site"/>
</dbReference>
<keyword evidence="1" id="KW-1133">Transmembrane helix</keyword>
<evidence type="ECO:0000313" key="3">
    <source>
        <dbReference type="Proteomes" id="UP000178429"/>
    </source>
</evidence>
<accession>A0A1F8BXQ4</accession>
<dbReference type="NCBIfam" id="TIGR02532">
    <property type="entry name" value="IV_pilin_GFxxxE"/>
    <property type="match status" value="1"/>
</dbReference>
<protein>
    <recommendedName>
        <fullName evidence="4">Type II secretion system protein GspG C-terminal domain-containing protein</fullName>
    </recommendedName>
</protein>
<dbReference type="PROSITE" id="PS00409">
    <property type="entry name" value="PROKAR_NTER_METHYL"/>
    <property type="match status" value="1"/>
</dbReference>
<keyword evidence="1" id="KW-0472">Membrane</keyword>
<dbReference type="AlphaFoldDB" id="A0A1F8BXQ4"/>
<organism evidence="2 3">
    <name type="scientific">Candidatus Woesebacteria bacterium RIFCSPLOWO2_01_FULL_44_14</name>
    <dbReference type="NCBI Taxonomy" id="1802525"/>
    <lineage>
        <taxon>Bacteria</taxon>
        <taxon>Candidatus Woeseibacteriota</taxon>
    </lineage>
</organism>
<evidence type="ECO:0000313" key="2">
    <source>
        <dbReference type="EMBL" id="OGM68847.1"/>
    </source>
</evidence>
<dbReference type="InterPro" id="IPR045584">
    <property type="entry name" value="Pilin-like"/>
</dbReference>
<dbReference type="Proteomes" id="UP000178429">
    <property type="component" value="Unassembled WGS sequence"/>
</dbReference>
<dbReference type="Pfam" id="PF07963">
    <property type="entry name" value="N_methyl"/>
    <property type="match status" value="1"/>
</dbReference>
<reference evidence="2 3" key="1">
    <citation type="journal article" date="2016" name="Nat. Commun.">
        <title>Thousands of microbial genomes shed light on interconnected biogeochemical processes in an aquifer system.</title>
        <authorList>
            <person name="Anantharaman K."/>
            <person name="Brown C.T."/>
            <person name="Hug L.A."/>
            <person name="Sharon I."/>
            <person name="Castelle C.J."/>
            <person name="Probst A.J."/>
            <person name="Thomas B.C."/>
            <person name="Singh A."/>
            <person name="Wilkins M.J."/>
            <person name="Karaoz U."/>
            <person name="Brodie E.L."/>
            <person name="Williams K.H."/>
            <person name="Hubbard S.S."/>
            <person name="Banfield J.F."/>
        </authorList>
    </citation>
    <scope>NUCLEOTIDE SEQUENCE [LARGE SCALE GENOMIC DNA]</scope>
</reference>
<dbReference type="Gene3D" id="3.30.700.10">
    <property type="entry name" value="Glycoprotein, Type 4 Pilin"/>
    <property type="match status" value="1"/>
</dbReference>
<dbReference type="EMBL" id="MGHL01000017">
    <property type="protein sequence ID" value="OGM68847.1"/>
    <property type="molecule type" value="Genomic_DNA"/>
</dbReference>
<evidence type="ECO:0000256" key="1">
    <source>
        <dbReference type="SAM" id="Phobius"/>
    </source>
</evidence>
<name>A0A1F8BXQ4_9BACT</name>